<keyword evidence="2" id="KW-0061">Asparagine biosynthesis</keyword>
<dbReference type="InterPro" id="IPR029055">
    <property type="entry name" value="Ntn_hydrolases_N"/>
</dbReference>
<dbReference type="Gene3D" id="3.60.20.10">
    <property type="entry name" value="Glutamine Phosphoribosylpyrophosphate, subunit 1, domain 1"/>
    <property type="match status" value="1"/>
</dbReference>
<dbReference type="OMA" id="LACGIYS"/>
<sequence length="669" mass="75062">GRMCGISLILSGIHIVSSSSNHFNGFRHADFGSSLEWGKWASGVLYPTVDDLKEVVSRRGPDHVGLERLQLKVVSGHEPGFRKELRIESQENNYLLDGTSYRTSEVNEKLKISVQMTSDSETGSRHCQMNNIESGFQEHMNKHSACSSNIKQATNSSIVSDFVEEINGQTADVFQADTFAEMLFVGATLQLRGVNPVYQPLVDSWMNVLVYNGEVFGGISVGEEENDTMILMNALQRCCSCPCHGSGRDCHCCRQKGHISVPQLLSTVKGPWSLIYWQAKSNIVWFGRDAFGRRSLLIHWPSLNDSRLLLSSAVPFKTAKKTSCRSCGHKGDNCQTDDYIEGKEADGADDLDFWDELACGIYSISLETGKEFVYNKKDLFVSIVGRVEKHDWCSPQVKKLLNWERCFVEPGSDDSLMSKFTFSHIGHDTFISKENVMISSVIKKKEVKLGDVEYFDQMLTKSVAATEYNQENKKMIYRNDTSQRLIDQNQGFESDENQIFEGTDCFSLKSDMQQNNAKVHSFRDTVVSHTPLFSHKVQLDTIKEDIHRSSTSVESPGFQEIATRILKNSFTSSAQRVLFALKKAVMRRTCQSQFNQIREGGESIEKHVPIAVLFSGGLDSIVLAALLNQCLDHNYEIDLLNVSFDGPHAPDRISAKAGLIELQRIAAFR</sequence>
<dbReference type="AlphaFoldDB" id="A0AA38GIK0"/>
<evidence type="ECO:0000256" key="2">
    <source>
        <dbReference type="ARBA" id="ARBA00022888"/>
    </source>
</evidence>
<dbReference type="SUPFAM" id="SSF52402">
    <property type="entry name" value="Adenine nucleotide alpha hydrolases-like"/>
    <property type="match status" value="1"/>
</dbReference>
<evidence type="ECO:0000313" key="4">
    <source>
        <dbReference type="EMBL" id="KAH9322258.1"/>
    </source>
</evidence>
<dbReference type="Proteomes" id="UP000824469">
    <property type="component" value="Unassembled WGS sequence"/>
</dbReference>
<dbReference type="EMBL" id="JAHRHJ020000003">
    <property type="protein sequence ID" value="KAH9322258.1"/>
    <property type="molecule type" value="Genomic_DNA"/>
</dbReference>
<name>A0AA38GIK0_TAXCH</name>
<evidence type="ECO:0008006" key="6">
    <source>
        <dbReference type="Google" id="ProtNLM"/>
    </source>
</evidence>
<feature type="non-terminal residue" evidence="4">
    <location>
        <position position="669"/>
    </location>
</feature>
<keyword evidence="1" id="KW-0028">Amino-acid biosynthesis</keyword>
<proteinExistence type="predicted"/>
<organism evidence="4 5">
    <name type="scientific">Taxus chinensis</name>
    <name type="common">Chinese yew</name>
    <name type="synonym">Taxus wallichiana var. chinensis</name>
    <dbReference type="NCBI Taxonomy" id="29808"/>
    <lineage>
        <taxon>Eukaryota</taxon>
        <taxon>Viridiplantae</taxon>
        <taxon>Streptophyta</taxon>
        <taxon>Embryophyta</taxon>
        <taxon>Tracheophyta</taxon>
        <taxon>Spermatophyta</taxon>
        <taxon>Pinopsida</taxon>
        <taxon>Pinidae</taxon>
        <taxon>Conifers II</taxon>
        <taxon>Cupressales</taxon>
        <taxon>Taxaceae</taxon>
        <taxon>Taxus</taxon>
    </lineage>
</organism>
<protein>
    <recommendedName>
        <fullName evidence="6">Asparagine synthetase domain-containing protein 1</fullName>
    </recommendedName>
</protein>
<keyword evidence="5" id="KW-1185">Reference proteome</keyword>
<evidence type="ECO:0000313" key="5">
    <source>
        <dbReference type="Proteomes" id="UP000824469"/>
    </source>
</evidence>
<reference evidence="4 5" key="1">
    <citation type="journal article" date="2021" name="Nat. Plants">
        <title>The Taxus genome provides insights into paclitaxel biosynthesis.</title>
        <authorList>
            <person name="Xiong X."/>
            <person name="Gou J."/>
            <person name="Liao Q."/>
            <person name="Li Y."/>
            <person name="Zhou Q."/>
            <person name="Bi G."/>
            <person name="Li C."/>
            <person name="Du R."/>
            <person name="Wang X."/>
            <person name="Sun T."/>
            <person name="Guo L."/>
            <person name="Liang H."/>
            <person name="Lu P."/>
            <person name="Wu Y."/>
            <person name="Zhang Z."/>
            <person name="Ro D.K."/>
            <person name="Shang Y."/>
            <person name="Huang S."/>
            <person name="Yan J."/>
        </authorList>
    </citation>
    <scope>NUCLEOTIDE SEQUENCE [LARGE SCALE GENOMIC DNA]</scope>
    <source>
        <strain evidence="4">Ta-2019</strain>
    </source>
</reference>
<comment type="caution">
    <text evidence="4">The sequence shown here is derived from an EMBL/GenBank/DDBJ whole genome shotgun (WGS) entry which is preliminary data.</text>
</comment>
<dbReference type="InterPro" id="IPR051857">
    <property type="entry name" value="Asn_synthetase_domain"/>
</dbReference>
<keyword evidence="3" id="KW-0315">Glutamine amidotransferase</keyword>
<dbReference type="Gene3D" id="3.40.50.620">
    <property type="entry name" value="HUPs"/>
    <property type="match status" value="1"/>
</dbReference>
<dbReference type="InterPro" id="IPR014729">
    <property type="entry name" value="Rossmann-like_a/b/a_fold"/>
</dbReference>
<dbReference type="PANTHER" id="PTHR45937:SF1">
    <property type="entry name" value="ASPARAGINE SYNTHETASE DOMAIN-CONTAINING PROTEIN 1"/>
    <property type="match status" value="1"/>
</dbReference>
<accession>A0AA38GIK0</accession>
<evidence type="ECO:0000256" key="1">
    <source>
        <dbReference type="ARBA" id="ARBA00022605"/>
    </source>
</evidence>
<dbReference type="SUPFAM" id="SSF56235">
    <property type="entry name" value="N-terminal nucleophile aminohydrolases (Ntn hydrolases)"/>
    <property type="match status" value="1"/>
</dbReference>
<gene>
    <name evidence="4" type="ORF">KI387_016897</name>
</gene>
<feature type="non-terminal residue" evidence="4">
    <location>
        <position position="1"/>
    </location>
</feature>
<dbReference type="GO" id="GO:0006529">
    <property type="term" value="P:asparagine biosynthetic process"/>
    <property type="evidence" value="ECO:0007669"/>
    <property type="project" value="UniProtKB-KW"/>
</dbReference>
<dbReference type="PANTHER" id="PTHR45937">
    <property type="entry name" value="ASPARAGINE SYNTHETASE DOMAIN-CONTAINING PROTEIN 1"/>
    <property type="match status" value="1"/>
</dbReference>
<evidence type="ECO:0000256" key="3">
    <source>
        <dbReference type="ARBA" id="ARBA00022962"/>
    </source>
</evidence>